<evidence type="ECO:0000256" key="6">
    <source>
        <dbReference type="PIRSR" id="PIRSR036979-1"/>
    </source>
</evidence>
<comment type="similarity">
    <text evidence="7 8">Belongs to the arginase family.</text>
</comment>
<feature type="binding site" evidence="6">
    <location>
        <position position="149"/>
    </location>
    <ligand>
        <name>Mn(2+)</name>
        <dbReference type="ChEBI" id="CHEBI:29035"/>
        <label>1</label>
    </ligand>
</feature>
<evidence type="ECO:0000256" key="9">
    <source>
        <dbReference type="SAM" id="MobiDB-lite"/>
    </source>
</evidence>
<dbReference type="PANTHER" id="PTHR11358:SF35">
    <property type="entry name" value="FORMIMIDOYLGLUTAMASE"/>
    <property type="match status" value="1"/>
</dbReference>
<dbReference type="NCBIfam" id="TIGR01227">
    <property type="entry name" value="hutG"/>
    <property type="match status" value="1"/>
</dbReference>
<dbReference type="GO" id="GO:0033389">
    <property type="term" value="P:putrescine biosynthetic process from arginine, via agmatine"/>
    <property type="evidence" value="ECO:0007669"/>
    <property type="project" value="TreeGrafter"/>
</dbReference>
<dbReference type="CDD" id="cd09990">
    <property type="entry name" value="Agmatinase-like"/>
    <property type="match status" value="1"/>
</dbReference>
<keyword evidence="1 6" id="KW-0479">Metal-binding</keyword>
<accession>A0A0P9CS02</accession>
<dbReference type="InterPro" id="IPR006035">
    <property type="entry name" value="Ureohydrolase"/>
</dbReference>
<evidence type="ECO:0000256" key="7">
    <source>
        <dbReference type="PROSITE-ProRule" id="PRU00742"/>
    </source>
</evidence>
<organism evidence="10 11">
    <name type="scientific">Alicyclobacillus ferrooxydans</name>
    <dbReference type="NCBI Taxonomy" id="471514"/>
    <lineage>
        <taxon>Bacteria</taxon>
        <taxon>Bacillati</taxon>
        <taxon>Bacillota</taxon>
        <taxon>Bacilli</taxon>
        <taxon>Bacillales</taxon>
        <taxon>Alicyclobacillaceae</taxon>
        <taxon>Alicyclobacillus</taxon>
    </lineage>
</organism>
<evidence type="ECO:0000256" key="8">
    <source>
        <dbReference type="RuleBase" id="RU003684"/>
    </source>
</evidence>
<feature type="binding site" evidence="6">
    <location>
        <position position="147"/>
    </location>
    <ligand>
        <name>Mn(2+)</name>
        <dbReference type="ChEBI" id="CHEBI:29035"/>
        <label>1</label>
    </ligand>
</feature>
<feature type="region of interest" description="Disordered" evidence="9">
    <location>
        <begin position="1"/>
        <end position="22"/>
    </location>
</feature>
<feature type="binding site" evidence="6">
    <location>
        <position position="145"/>
    </location>
    <ligand>
        <name>Mn(2+)</name>
        <dbReference type="ChEBI" id="CHEBI:29035"/>
        <label>1</label>
    </ligand>
</feature>
<dbReference type="GO" id="GO:0019556">
    <property type="term" value="P:L-histidine catabolic process to glutamate and formamide"/>
    <property type="evidence" value="ECO:0007669"/>
    <property type="project" value="UniProtKB-UniRule"/>
</dbReference>
<dbReference type="Pfam" id="PF00491">
    <property type="entry name" value="Arginase"/>
    <property type="match status" value="1"/>
</dbReference>
<dbReference type="GO" id="GO:0050415">
    <property type="term" value="F:formimidoylglutamase activity"/>
    <property type="evidence" value="ECO:0007669"/>
    <property type="project" value="UniProtKB-UniRule"/>
</dbReference>
<evidence type="ECO:0000313" key="11">
    <source>
        <dbReference type="Proteomes" id="UP000050482"/>
    </source>
</evidence>
<name>A0A0P9CS02_9BACL</name>
<dbReference type="PATRIC" id="fig|471514.4.peg.4515"/>
<dbReference type="PANTHER" id="PTHR11358">
    <property type="entry name" value="ARGINASE/AGMATINASE"/>
    <property type="match status" value="1"/>
</dbReference>
<feature type="binding site" evidence="6">
    <location>
        <position position="121"/>
    </location>
    <ligand>
        <name>Mn(2+)</name>
        <dbReference type="ChEBI" id="CHEBI:29035"/>
        <label>1</label>
    </ligand>
</feature>
<dbReference type="InterPro" id="IPR023696">
    <property type="entry name" value="Ureohydrolase_dom_sf"/>
</dbReference>
<dbReference type="GO" id="GO:0046872">
    <property type="term" value="F:metal ion binding"/>
    <property type="evidence" value="ECO:0007669"/>
    <property type="project" value="UniProtKB-KW"/>
</dbReference>
<dbReference type="EC" id="3.5.3.8" evidence="5"/>
<feature type="binding site" evidence="6">
    <location>
        <position position="237"/>
    </location>
    <ligand>
        <name>Mn(2+)</name>
        <dbReference type="ChEBI" id="CHEBI:29035"/>
        <label>1</label>
    </ligand>
</feature>
<evidence type="ECO:0000256" key="5">
    <source>
        <dbReference type="NCBIfam" id="TIGR01227"/>
    </source>
</evidence>
<dbReference type="GO" id="GO:0008783">
    <property type="term" value="F:agmatinase activity"/>
    <property type="evidence" value="ECO:0007669"/>
    <property type="project" value="TreeGrafter"/>
</dbReference>
<comment type="caution">
    <text evidence="10">The sequence shown here is derived from an EMBL/GenBank/DDBJ whole genome shotgun (WGS) entry which is preliminary data.</text>
</comment>
<evidence type="ECO:0000256" key="4">
    <source>
        <dbReference type="ARBA" id="ARBA00023211"/>
    </source>
</evidence>
<comment type="cofactor">
    <cofactor evidence="6">
        <name>Mn(2+)</name>
        <dbReference type="ChEBI" id="CHEBI:29035"/>
    </cofactor>
    <text evidence="6">Binds 2 manganese ions per subunit.</text>
</comment>
<dbReference type="Proteomes" id="UP000050482">
    <property type="component" value="Unassembled WGS sequence"/>
</dbReference>
<keyword evidence="4 6" id="KW-0464">Manganese</keyword>
<keyword evidence="2 8" id="KW-0378">Hydrolase</keyword>
<dbReference type="PROSITE" id="PS01053">
    <property type="entry name" value="ARGINASE_1"/>
    <property type="match status" value="1"/>
</dbReference>
<evidence type="ECO:0000313" key="10">
    <source>
        <dbReference type="EMBL" id="KPV42346.1"/>
    </source>
</evidence>
<evidence type="ECO:0000256" key="2">
    <source>
        <dbReference type="ARBA" id="ARBA00022801"/>
    </source>
</evidence>
<dbReference type="Gene3D" id="3.40.800.10">
    <property type="entry name" value="Ureohydrolase domain"/>
    <property type="match status" value="1"/>
</dbReference>
<sequence>MGNSYAGTGGGSGADDGRPDSGVRKADSFDAAILGVPISKTSISHSAAFRLPDAIRSTFHSFSPYNMNRRLDLSEVLHVVDVGNVQMHLTDLQLCHQRIEDAVKSYWQSHSAPVIVLGGDHSITGAAMLGLTQATERTYGVIHFDAHHDVRNLEDGGRSNGTPFRTLLSSGAVSGKHVIQIGLRDYVNARAYHEYVLQHGVTVVTAREVHHRGLMRVLEEAYRIVSDGTDAVYLSFDMDVLDQSHVPGVPAPGPGGLAIYDVIEALEWLGAKPNIEMMDIVCADPSQDFRDLTTRVAANVVLSFLTGLAMRKQTAVDMG</sequence>
<dbReference type="InterPro" id="IPR020855">
    <property type="entry name" value="Ureohydrolase_Mn_BS"/>
</dbReference>
<reference evidence="10 11" key="1">
    <citation type="submission" date="2015-09" db="EMBL/GenBank/DDBJ databases">
        <title>Draft genome sequence of Alicyclobacillus ferrooxydans DSM 22381.</title>
        <authorList>
            <person name="Hemp J."/>
        </authorList>
    </citation>
    <scope>NUCLEOTIDE SEQUENCE [LARGE SCALE GENOMIC DNA]</scope>
    <source>
        <strain evidence="10 11">TC-34</strain>
    </source>
</reference>
<proteinExistence type="inferred from homology"/>
<dbReference type="PROSITE" id="PS51409">
    <property type="entry name" value="ARGINASE_2"/>
    <property type="match status" value="1"/>
</dbReference>
<keyword evidence="11" id="KW-1185">Reference proteome</keyword>
<evidence type="ECO:0000256" key="1">
    <source>
        <dbReference type="ARBA" id="ARBA00022723"/>
    </source>
</evidence>
<dbReference type="STRING" id="471514.AN477_18020"/>
<dbReference type="EMBL" id="LJCO01000079">
    <property type="protein sequence ID" value="KPV42346.1"/>
    <property type="molecule type" value="Genomic_DNA"/>
</dbReference>
<feature type="binding site" evidence="6">
    <location>
        <position position="239"/>
    </location>
    <ligand>
        <name>Mn(2+)</name>
        <dbReference type="ChEBI" id="CHEBI:29035"/>
        <label>1</label>
    </ligand>
</feature>
<dbReference type="AlphaFoldDB" id="A0A0P9CS02"/>
<dbReference type="PRINTS" id="PR00116">
    <property type="entry name" value="ARGINASE"/>
</dbReference>
<protein>
    <recommendedName>
        <fullName evidence="5">Formimidoylglutamase</fullName>
        <ecNumber evidence="5">3.5.3.8</ecNumber>
    </recommendedName>
</protein>
<dbReference type="SUPFAM" id="SSF52768">
    <property type="entry name" value="Arginase/deacetylase"/>
    <property type="match status" value="1"/>
</dbReference>
<keyword evidence="3" id="KW-0369">Histidine metabolism</keyword>
<gene>
    <name evidence="10" type="ORF">AN477_18020</name>
</gene>
<dbReference type="PIRSF" id="PIRSF036979">
    <property type="entry name" value="Arginase"/>
    <property type="match status" value="1"/>
</dbReference>
<evidence type="ECO:0000256" key="3">
    <source>
        <dbReference type="ARBA" id="ARBA00022808"/>
    </source>
</evidence>
<dbReference type="InterPro" id="IPR005923">
    <property type="entry name" value="HutG"/>
</dbReference>